<dbReference type="GO" id="GO:0008199">
    <property type="term" value="F:ferric iron binding"/>
    <property type="evidence" value="ECO:0007669"/>
    <property type="project" value="InterPro"/>
</dbReference>
<dbReference type="GO" id="GO:0006826">
    <property type="term" value="P:iron ion transport"/>
    <property type="evidence" value="ECO:0007669"/>
    <property type="project" value="UniProtKB-KW"/>
</dbReference>
<protein>
    <recommendedName>
        <fullName evidence="3">ferroxidase</fullName>
        <ecNumber evidence="3">1.16.3.1</ecNumber>
    </recommendedName>
</protein>
<keyword evidence="6" id="KW-0410">Iron transport</keyword>
<keyword evidence="7" id="KW-0809">Transit peptide</keyword>
<dbReference type="PANTHER" id="PTHR16821:SF2">
    <property type="entry name" value="FRATAXIN, MITOCHONDRIAL"/>
    <property type="match status" value="1"/>
</dbReference>
<accession>A0A9P0CC99</accession>
<dbReference type="GO" id="GO:0008198">
    <property type="term" value="F:ferrous iron binding"/>
    <property type="evidence" value="ECO:0007669"/>
    <property type="project" value="TreeGrafter"/>
</dbReference>
<dbReference type="InterPro" id="IPR002908">
    <property type="entry name" value="Frataxin/CyaY"/>
</dbReference>
<dbReference type="EC" id="1.16.3.1" evidence="3"/>
<dbReference type="EMBL" id="OU963865">
    <property type="protein sequence ID" value="CAH0771615.1"/>
    <property type="molecule type" value="Genomic_DNA"/>
</dbReference>
<dbReference type="NCBIfam" id="TIGR03422">
    <property type="entry name" value="mito_frataxin"/>
    <property type="match status" value="1"/>
</dbReference>
<dbReference type="GO" id="GO:0051537">
    <property type="term" value="F:2 iron, 2 sulfur cluster binding"/>
    <property type="evidence" value="ECO:0007669"/>
    <property type="project" value="TreeGrafter"/>
</dbReference>
<keyword evidence="10" id="KW-0406">Ion transport</keyword>
<evidence type="ECO:0000256" key="5">
    <source>
        <dbReference type="ARBA" id="ARBA00022448"/>
    </source>
</evidence>
<name>A0A9P0CC99_BEMTA</name>
<comment type="similarity">
    <text evidence="2">Belongs to the frataxin family.</text>
</comment>
<dbReference type="PROSITE" id="PS50810">
    <property type="entry name" value="FRATAXIN_2"/>
    <property type="match status" value="1"/>
</dbReference>
<dbReference type="PROSITE" id="PS01344">
    <property type="entry name" value="FRATAXIN_1"/>
    <property type="match status" value="1"/>
</dbReference>
<evidence type="ECO:0000256" key="11">
    <source>
        <dbReference type="ARBA" id="ARBA00023128"/>
    </source>
</evidence>
<dbReference type="PRINTS" id="PR00904">
    <property type="entry name" value="FRATAXIN"/>
</dbReference>
<dbReference type="FunFam" id="3.30.920.10:FF:000002">
    <property type="entry name" value="Frataxin, mitochondrial"/>
    <property type="match status" value="1"/>
</dbReference>
<evidence type="ECO:0000256" key="1">
    <source>
        <dbReference type="ARBA" id="ARBA00004173"/>
    </source>
</evidence>
<dbReference type="GO" id="GO:0006879">
    <property type="term" value="P:intracellular iron ion homeostasis"/>
    <property type="evidence" value="ECO:0007669"/>
    <property type="project" value="UniProtKB-KW"/>
</dbReference>
<dbReference type="GO" id="GO:0006783">
    <property type="term" value="P:heme biosynthetic process"/>
    <property type="evidence" value="ECO:0007669"/>
    <property type="project" value="UniProtKB-KW"/>
</dbReference>
<dbReference type="Gene3D" id="3.30.920.10">
    <property type="entry name" value="Frataxin/CyaY"/>
    <property type="match status" value="1"/>
</dbReference>
<dbReference type="NCBIfam" id="TIGR03421">
    <property type="entry name" value="FeS_CyaY"/>
    <property type="match status" value="1"/>
</dbReference>
<dbReference type="InterPro" id="IPR020895">
    <property type="entry name" value="Frataxin_CS"/>
</dbReference>
<keyword evidence="11" id="KW-0496">Mitochondrion</keyword>
<keyword evidence="15" id="KW-1185">Reference proteome</keyword>
<organism evidence="14 15">
    <name type="scientific">Bemisia tabaci</name>
    <name type="common">Sweetpotato whitefly</name>
    <name type="synonym">Aleurodes tabaci</name>
    <dbReference type="NCBI Taxonomy" id="7038"/>
    <lineage>
        <taxon>Eukaryota</taxon>
        <taxon>Metazoa</taxon>
        <taxon>Ecdysozoa</taxon>
        <taxon>Arthropoda</taxon>
        <taxon>Hexapoda</taxon>
        <taxon>Insecta</taxon>
        <taxon>Pterygota</taxon>
        <taxon>Neoptera</taxon>
        <taxon>Paraneoptera</taxon>
        <taxon>Hemiptera</taxon>
        <taxon>Sternorrhyncha</taxon>
        <taxon>Aleyrodoidea</taxon>
        <taxon>Aleyrodidae</taxon>
        <taxon>Aleyrodinae</taxon>
        <taxon>Bemisia</taxon>
    </lineage>
</organism>
<dbReference type="GO" id="GO:0004322">
    <property type="term" value="F:ferroxidase activity"/>
    <property type="evidence" value="ECO:0007669"/>
    <property type="project" value="UniProtKB-EC"/>
</dbReference>
<keyword evidence="5" id="KW-0813">Transport</keyword>
<evidence type="ECO:0000256" key="13">
    <source>
        <dbReference type="ARBA" id="ARBA00047990"/>
    </source>
</evidence>
<evidence type="ECO:0000313" key="15">
    <source>
        <dbReference type="Proteomes" id="UP001152759"/>
    </source>
</evidence>
<gene>
    <name evidence="14" type="ORF">BEMITA_LOCUS8335</name>
</gene>
<dbReference type="Proteomes" id="UP001152759">
    <property type="component" value="Chromosome 4"/>
</dbReference>
<dbReference type="KEGG" id="btab:109042588"/>
<reference evidence="14" key="1">
    <citation type="submission" date="2021-12" db="EMBL/GenBank/DDBJ databases">
        <authorList>
            <person name="King R."/>
        </authorList>
    </citation>
    <scope>NUCLEOTIDE SEQUENCE</scope>
</reference>
<dbReference type="AlphaFoldDB" id="A0A9P0CC99"/>
<evidence type="ECO:0000256" key="10">
    <source>
        <dbReference type="ARBA" id="ARBA00023065"/>
    </source>
</evidence>
<evidence type="ECO:0000313" key="14">
    <source>
        <dbReference type="EMBL" id="CAH0771615.1"/>
    </source>
</evidence>
<evidence type="ECO:0000256" key="4">
    <source>
        <dbReference type="ARBA" id="ARBA00022434"/>
    </source>
</evidence>
<evidence type="ECO:0000256" key="6">
    <source>
        <dbReference type="ARBA" id="ARBA00022496"/>
    </source>
</evidence>
<evidence type="ECO:0000256" key="3">
    <source>
        <dbReference type="ARBA" id="ARBA00013107"/>
    </source>
</evidence>
<evidence type="ECO:0000256" key="9">
    <source>
        <dbReference type="ARBA" id="ARBA00023004"/>
    </source>
</evidence>
<dbReference type="GO" id="GO:0005739">
    <property type="term" value="C:mitochondrion"/>
    <property type="evidence" value="ECO:0007669"/>
    <property type="project" value="UniProtKB-SubCell"/>
</dbReference>
<dbReference type="GO" id="GO:0016226">
    <property type="term" value="P:iron-sulfur cluster assembly"/>
    <property type="evidence" value="ECO:0007669"/>
    <property type="project" value="InterPro"/>
</dbReference>
<dbReference type="PANTHER" id="PTHR16821">
    <property type="entry name" value="FRATAXIN"/>
    <property type="match status" value="1"/>
</dbReference>
<evidence type="ECO:0000256" key="7">
    <source>
        <dbReference type="ARBA" id="ARBA00022946"/>
    </source>
</evidence>
<comment type="catalytic activity">
    <reaction evidence="13">
        <text>4 Fe(2+) + O2 + 4 H(+) = 4 Fe(3+) + 2 H2O</text>
        <dbReference type="Rhea" id="RHEA:11148"/>
        <dbReference type="ChEBI" id="CHEBI:15377"/>
        <dbReference type="ChEBI" id="CHEBI:15378"/>
        <dbReference type="ChEBI" id="CHEBI:15379"/>
        <dbReference type="ChEBI" id="CHEBI:29033"/>
        <dbReference type="ChEBI" id="CHEBI:29034"/>
        <dbReference type="EC" id="1.16.3.1"/>
    </reaction>
</comment>
<keyword evidence="4" id="KW-0409">Iron storage</keyword>
<dbReference type="CDD" id="cd00503">
    <property type="entry name" value="Frataxin"/>
    <property type="match status" value="1"/>
</dbReference>
<keyword evidence="12" id="KW-0350">Heme biosynthesis</keyword>
<comment type="subcellular location">
    <subcellularLocation>
        <location evidence="1">Mitochondrion</location>
    </subcellularLocation>
</comment>
<evidence type="ECO:0000256" key="8">
    <source>
        <dbReference type="ARBA" id="ARBA00023002"/>
    </source>
</evidence>
<dbReference type="InterPro" id="IPR036524">
    <property type="entry name" value="Frataxin/CyaY_sf"/>
</dbReference>
<dbReference type="SUPFAM" id="SSF55387">
    <property type="entry name" value="Frataxin/Nqo15-like"/>
    <property type="match status" value="1"/>
</dbReference>
<keyword evidence="9" id="KW-0408">Iron</keyword>
<evidence type="ECO:0000256" key="2">
    <source>
        <dbReference type="ARBA" id="ARBA00008183"/>
    </source>
</evidence>
<evidence type="ECO:0000256" key="12">
    <source>
        <dbReference type="ARBA" id="ARBA00023133"/>
    </source>
</evidence>
<keyword evidence="8" id="KW-0560">Oxidoreductase</keyword>
<dbReference type="SMART" id="SM01219">
    <property type="entry name" value="Frataxin_Cyay"/>
    <property type="match status" value="1"/>
</dbReference>
<sequence length="198" mass="22533">MSCAISNGRSILQLITLKNTRTSPRFMYQSLNRLSLERNVITDINVYSTIQRSLLSPKFGTLCSAGLPLSKKFSQNCNEFDYHKVCDETLDSLCEYFEDLVENSAHLTAADVTYGDGVLTVNFGAPHGVYVINRQTPNKQIWLSSPTSGPRRYDFESSKKAWIYRHTQESLHQLLQSEISKIVRQEVNFYQCAFSGQD</sequence>
<dbReference type="Pfam" id="PF01491">
    <property type="entry name" value="Frataxin_Cyay"/>
    <property type="match status" value="1"/>
</dbReference>
<proteinExistence type="inferred from homology"/>
<dbReference type="GO" id="GO:0034986">
    <property type="term" value="F:iron chaperone activity"/>
    <property type="evidence" value="ECO:0007669"/>
    <property type="project" value="TreeGrafter"/>
</dbReference>
<dbReference type="InterPro" id="IPR017789">
    <property type="entry name" value="Frataxin"/>
</dbReference>